<keyword evidence="2" id="KW-1185">Reference proteome</keyword>
<evidence type="ECO:0000313" key="2">
    <source>
        <dbReference type="Proteomes" id="UP001238179"/>
    </source>
</evidence>
<dbReference type="NCBIfam" id="TIGR02532">
    <property type="entry name" value="IV_pilin_GFxxxE"/>
    <property type="match status" value="1"/>
</dbReference>
<dbReference type="AlphaFoldDB" id="A0AA48K9E3"/>
<protein>
    <recommendedName>
        <fullName evidence="3">Prepilin-type N-terminal cleavage/methylation domain-containing protein</fullName>
    </recommendedName>
</protein>
<dbReference type="InterPro" id="IPR012902">
    <property type="entry name" value="N_methyl_site"/>
</dbReference>
<dbReference type="Pfam" id="PF07963">
    <property type="entry name" value="N_methyl"/>
    <property type="match status" value="1"/>
</dbReference>
<evidence type="ECO:0008006" key="3">
    <source>
        <dbReference type="Google" id="ProtNLM"/>
    </source>
</evidence>
<dbReference type="RefSeq" id="WP_316412023.1">
    <property type="nucleotide sequence ID" value="NZ_AP027080.1"/>
</dbReference>
<reference evidence="2" key="1">
    <citation type="journal article" date="2023" name="Int. J. Syst. Evol. Microbiol.">
        <title>Mesoterricola silvestris gen. nov., sp. nov., Mesoterricola sediminis sp. nov., Geothrix oryzae sp. nov., Geothrix edaphica sp. nov., Geothrix rubra sp. nov., and Geothrix limicola sp. nov., six novel members of Acidobacteriota isolated from soils.</title>
        <authorList>
            <person name="Itoh H."/>
            <person name="Sugisawa Y."/>
            <person name="Mise K."/>
            <person name="Xu Z."/>
            <person name="Kuniyasu M."/>
            <person name="Ushijima N."/>
            <person name="Kawano K."/>
            <person name="Kobayashi E."/>
            <person name="Shiratori Y."/>
            <person name="Masuda Y."/>
            <person name="Senoo K."/>
        </authorList>
    </citation>
    <scope>NUCLEOTIDE SEQUENCE [LARGE SCALE GENOMIC DNA]</scope>
    <source>
        <strain evidence="2">W79</strain>
    </source>
</reference>
<dbReference type="EMBL" id="AP027080">
    <property type="protein sequence ID" value="BDU73371.1"/>
    <property type="molecule type" value="Genomic_DNA"/>
</dbReference>
<dbReference type="KEGG" id="msil:METEAL_25450"/>
<dbReference type="Proteomes" id="UP001238179">
    <property type="component" value="Chromosome"/>
</dbReference>
<gene>
    <name evidence="1" type="ORF">METEAL_25450</name>
</gene>
<organism evidence="1 2">
    <name type="scientific">Mesoterricola silvestris</name>
    <dbReference type="NCBI Taxonomy" id="2927979"/>
    <lineage>
        <taxon>Bacteria</taxon>
        <taxon>Pseudomonadati</taxon>
        <taxon>Acidobacteriota</taxon>
        <taxon>Holophagae</taxon>
        <taxon>Holophagales</taxon>
        <taxon>Holophagaceae</taxon>
        <taxon>Mesoterricola</taxon>
    </lineage>
</organism>
<proteinExistence type="predicted"/>
<accession>A0AA48K9E3</accession>
<evidence type="ECO:0000313" key="1">
    <source>
        <dbReference type="EMBL" id="BDU73371.1"/>
    </source>
</evidence>
<sequence>MISAFKARQRGFTMIEMLFTAFILAIGILGLGALQVMALKTNANGRTFETAIAVGNRILDAAANESRVSWNNMLATTPATLPAAVYLNPAAGTTTEYYDFAGTLLGSGAAAPAGTIFTAVTTSTAGLAVSAAQGGRTTIVRVVVSFNDAPTHVRTVTLQRSLKSA</sequence>
<name>A0AA48K9E3_9BACT</name>